<feature type="domain" description="CFAP65 fourth Ig-like" evidence="2">
    <location>
        <begin position="356"/>
        <end position="459"/>
    </location>
</feature>
<dbReference type="Pfam" id="PF24291">
    <property type="entry name" value="Ig_CFAP65"/>
    <property type="match status" value="1"/>
</dbReference>
<dbReference type="InterPro" id="IPR013783">
    <property type="entry name" value="Ig-like_fold"/>
</dbReference>
<evidence type="ECO:0008006" key="7">
    <source>
        <dbReference type="Google" id="ProtNLM"/>
    </source>
</evidence>
<evidence type="ECO:0000313" key="6">
    <source>
        <dbReference type="EMBL" id="CCC93860.1"/>
    </source>
</evidence>
<sequence length="1788" mass="195138">MLCEPDGREKRRRALGVDCASRLVWRQWEPGCEYTQRLRVRNVDNKSQTIEYQLPLRKSIFYMDFPEPVTLSSGMSVDIKITFCPEDFVDVSDVIGVTVVGRGGFTVYLEGKIPAPELCVPSHYDFGYVAVACTAKRSVSIKNVGNTGASYEWDVPVPFSITPTRGVLNEAEALDLTLSFSPPDACVLVAQAVCKMIGSGSVLAVMKLSGVGKYPFIRLATAADAASYSAATECNPVETSNMTPARSRDTVFMDFGDVYTGNVHTREFTIENPSAVDATFTCDMKGDDAMRSFAVTPKSGTIQRGKTQKFKVSFTPSAPGAAHLAELRVAAQMGNTVTVLMRGLAIFSDVQASVASINFGDVRMDKNGVAPDQKQSLRRSFYIKNLSEVAVSFYTIDTSPGAAFVVRPTTGEIAAKSSVRMWVEFCPTHPINYLRRLHVLLNLAGGVLFIDLFGSAYNSSIRPMPFGLREVDEFFWRHEVGLGAMEPRDVLLLSKMTLGKETSGALQRLLSSIKMDAQRGIHSDPVSCINSCRSIRKASRGKLSFSQFSSPPSASSPFTLSTNTLLFSVESQDSTQYIKVFNNSNTAATAYWCVPHGSGFTVTPMQEDIRPCSHYTFAVTRALDSSTLLRDHYLECYVNYKQMCCFRFVEEGGFIPPQCFTVYCHQALQCGAAEAGSIAPRIRAPSRAIFPKCLVGRTSHTIVEIENARSMVVSFAASLNVISMELGAGDSANSIIEQPPSQPVLLCSPMSGMIPAGGRVPLLLTFCAKDVTHMRGELVLRLNSSPKDDVRVLLLGEGFKPELVIEDSSMVILRPTCVTGTARRSLNVTNPTSISIAFEVTPSPPLQGVVSVEPSTGVLQAGMRIELTVVFSPQGTELYEGHLNFLISAYDEAKVISTMRRGASASAERGKTFNNVDYNSTVKSLDLAGECGTTSIPCMGEGCQSVVEVEPAVIEHEGPAAQEKTYEWTIYNSSVCEVCYEVRWLTQTRGTNWEETTAPMVCLSHNKSGALAARSHTVVLVTLRPPAGVTDCILYTLVGGKGVDLGAIPLPTSLNEVRQHPHCEVHLKGTRPAVQITDVRSLQQHRSQLWCQLAVNNVNAVLAAPVQPVDVEKDSFAFPQYVQGLEPIYMDVGVGTMDNCEKEIMICFENAGSCPAPFRFWYPTDHEGGSETWFIDDEELEDVQQILSNHLLDISPREGTIPVNSHTIITITYRHTCVGTHCLPVLLRLDKGKKVLLVLEGRTTVVGSSLLAFHHPPVYYLHPVALGDVEPPMQSSSIENTSSQPVSYVVQEELLQQVTARNCGVPVFQCMNPRGVIPPGESVQLHWCFRPLEARSYTIDVGLNIMDGENYRLRFCGVGYHPKRTLLGDVCAMINDAFLPIPVLPSLPLPAKLYPVALSIDVMRLGAAPCFSLHRRICYVENRHQSLTYSFAWSTALSPGSSTVEVTPSSGVIGPGQRVRCLIALVCGRLSQVIEAPIFCHVYGETSPASKGSNWVHMETAAVSEEDFDPLLDEKPNSGRSFERTTCTKRRTGCLSRKRLPLAEVPLEYQSVRALSAAAAPVLGSDLASYDMAASQVRKQADPVMAHSLEVLVQARVMTIDQYRCLYGERAVRQLYFPSLIRSYAKRRNAAETQSSPAGDAVACSANRVEVVRRVFDKLIREVIARPQVSGAFTEVFKGETPCYKDLVPQLRSSANKNVLHTHDSRKAQVGHTLQGLTADSAAAVDTAEAPAQLDATKAAISAPSVRRLPSRGGPLFNVVEKFLSDLALQATHSVVQDTLLVTPSGGK</sequence>
<protein>
    <recommendedName>
        <fullName evidence="7">Abnormal spindle-like microcephaly-associated protein ASH domain-containing protein</fullName>
    </recommendedName>
</protein>
<dbReference type="InterPro" id="IPR056305">
    <property type="entry name" value="Ig_CFAP65_10th"/>
</dbReference>
<dbReference type="Gene3D" id="2.60.40.10">
    <property type="entry name" value="Immunoglobulins"/>
    <property type="match status" value="6"/>
</dbReference>
<feature type="domain" description="CFAP65 seventh Ig-like" evidence="5">
    <location>
        <begin position="804"/>
        <end position="942"/>
    </location>
</feature>
<evidence type="ECO:0000259" key="5">
    <source>
        <dbReference type="Pfam" id="PF25249"/>
    </source>
</evidence>
<dbReference type="InterPro" id="IPR052614">
    <property type="entry name" value="CFAP65"/>
</dbReference>
<dbReference type="VEuPathDB" id="TriTrypDB:TcIL3000_10_6330"/>
<evidence type="ECO:0000259" key="4">
    <source>
        <dbReference type="Pfam" id="PF25248"/>
    </source>
</evidence>
<dbReference type="InterPro" id="IPR058536">
    <property type="entry name" value="Ig_CFAP65_4th"/>
</dbReference>
<dbReference type="Pfam" id="PF25249">
    <property type="entry name" value="Ig_CFAP65_7th"/>
    <property type="match status" value="1"/>
</dbReference>
<accession>G0UWU3</accession>
<name>G0UWU3_TRYCI</name>
<dbReference type="InterPro" id="IPR057467">
    <property type="entry name" value="Ig_CFAP65_8th"/>
</dbReference>
<feature type="domain" description="CFAP65 tenth Ig-like" evidence="1">
    <location>
        <begin position="1250"/>
        <end position="1364"/>
    </location>
</feature>
<reference evidence="6" key="1">
    <citation type="journal article" date="2012" name="Proc. Natl. Acad. Sci. U.S.A.">
        <title>Antigenic diversity is generated by distinct evolutionary mechanisms in African trypanosome species.</title>
        <authorList>
            <person name="Jackson A.P."/>
            <person name="Berry A."/>
            <person name="Aslett M."/>
            <person name="Allison H.C."/>
            <person name="Burton P."/>
            <person name="Vavrova-Anderson J."/>
            <person name="Brown R."/>
            <person name="Browne H."/>
            <person name="Corton N."/>
            <person name="Hauser H."/>
            <person name="Gamble J."/>
            <person name="Gilderthorp R."/>
            <person name="Marcello L."/>
            <person name="McQuillan J."/>
            <person name="Otto T.D."/>
            <person name="Quail M.A."/>
            <person name="Sanders M.J."/>
            <person name="van Tonder A."/>
            <person name="Ginger M.L."/>
            <person name="Field M.C."/>
            <person name="Barry J.D."/>
            <person name="Hertz-Fowler C."/>
            <person name="Berriman M."/>
        </authorList>
    </citation>
    <scope>NUCLEOTIDE SEQUENCE</scope>
    <source>
        <strain evidence="6">IL3000</strain>
    </source>
</reference>
<dbReference type="NCBIfam" id="NF012200">
    <property type="entry name" value="choice_anch_D"/>
    <property type="match status" value="1"/>
</dbReference>
<dbReference type="EMBL" id="HE575323">
    <property type="protein sequence ID" value="CCC93860.1"/>
    <property type="molecule type" value="Genomic_DNA"/>
</dbReference>
<evidence type="ECO:0000259" key="2">
    <source>
        <dbReference type="Pfam" id="PF24507"/>
    </source>
</evidence>
<evidence type="ECO:0000259" key="3">
    <source>
        <dbReference type="Pfam" id="PF24816"/>
    </source>
</evidence>
<dbReference type="Pfam" id="PF25248">
    <property type="entry name" value="Ig_CFAP65_8th"/>
    <property type="match status" value="1"/>
</dbReference>
<dbReference type="GO" id="GO:0031514">
    <property type="term" value="C:motile cilium"/>
    <property type="evidence" value="ECO:0007669"/>
    <property type="project" value="UniProtKB-SubCell"/>
</dbReference>
<dbReference type="InterPro" id="IPR057470">
    <property type="entry name" value="Ig_CFAP65_7th"/>
</dbReference>
<evidence type="ECO:0000259" key="1">
    <source>
        <dbReference type="Pfam" id="PF24291"/>
    </source>
</evidence>
<feature type="domain" description="CFAP65 eight Ig-like" evidence="4">
    <location>
        <begin position="945"/>
        <end position="1069"/>
    </location>
</feature>
<dbReference type="GO" id="GO:0005737">
    <property type="term" value="C:cytoplasm"/>
    <property type="evidence" value="ECO:0007669"/>
    <property type="project" value="UniProtKB-SubCell"/>
</dbReference>
<dbReference type="Pfam" id="PF24507">
    <property type="entry name" value="Ig_CFAP65_4th"/>
    <property type="match status" value="2"/>
</dbReference>
<proteinExistence type="predicted"/>
<feature type="domain" description="CFAP65 fourth Ig-like" evidence="2">
    <location>
        <begin position="253"/>
        <end position="321"/>
    </location>
</feature>
<organism evidence="6">
    <name type="scientific">Trypanosoma congolense (strain IL3000)</name>
    <dbReference type="NCBI Taxonomy" id="1068625"/>
    <lineage>
        <taxon>Eukaryota</taxon>
        <taxon>Discoba</taxon>
        <taxon>Euglenozoa</taxon>
        <taxon>Kinetoplastea</taxon>
        <taxon>Metakinetoplastina</taxon>
        <taxon>Trypanosomatida</taxon>
        <taxon>Trypanosomatidae</taxon>
        <taxon>Trypanosoma</taxon>
        <taxon>Nannomonas</taxon>
    </lineage>
</organism>
<gene>
    <name evidence="6" type="ORF">TCIL3000_10_6330</name>
</gene>
<feature type="domain" description="CFAP65-like ninth Ig-like" evidence="3">
    <location>
        <begin position="1072"/>
        <end position="1241"/>
    </location>
</feature>
<dbReference type="PANTHER" id="PTHR46127:SF1">
    <property type="entry name" value="CILIA- AND FLAGELLA-ASSOCIATED PROTEIN 65"/>
    <property type="match status" value="1"/>
</dbReference>
<dbReference type="Pfam" id="PF24816">
    <property type="entry name" value="Ig_CFAP65__9th"/>
    <property type="match status" value="1"/>
</dbReference>
<dbReference type="PANTHER" id="PTHR46127">
    <property type="entry name" value="CILIA- AND FLAGELLA-ASSOCIATED PROTEIN 65"/>
    <property type="match status" value="1"/>
</dbReference>
<dbReference type="InterPro" id="IPR056344">
    <property type="entry name" value="Ig_CFAP65-like_9th"/>
</dbReference>